<evidence type="ECO:0000256" key="8">
    <source>
        <dbReference type="ARBA" id="ARBA00038435"/>
    </source>
</evidence>
<dbReference type="GO" id="GO:0005886">
    <property type="term" value="C:plasma membrane"/>
    <property type="evidence" value="ECO:0007669"/>
    <property type="project" value="UniProtKB-SubCell"/>
</dbReference>
<feature type="transmembrane region" description="Helical" evidence="9">
    <location>
        <begin position="298"/>
        <end position="318"/>
    </location>
</feature>
<keyword evidence="5 9" id="KW-0812">Transmembrane</keyword>
<comment type="subcellular location">
    <subcellularLocation>
        <location evidence="1">Cell membrane</location>
        <topology evidence="1">Multi-pass membrane protein</topology>
    </subcellularLocation>
</comment>
<dbReference type="PANTHER" id="PTHR33451">
    <property type="entry name" value="MALATE-2H(+)/NA(+)-LACTATE ANTIPORTER"/>
    <property type="match status" value="1"/>
</dbReference>
<keyword evidence="6 9" id="KW-1133">Transmembrane helix</keyword>
<accession>A0A0P7YZL3</accession>
<evidence type="ECO:0000313" key="12">
    <source>
        <dbReference type="Proteomes" id="UP000050465"/>
    </source>
</evidence>
<evidence type="ECO:0000256" key="1">
    <source>
        <dbReference type="ARBA" id="ARBA00004651"/>
    </source>
</evidence>
<keyword evidence="7 9" id="KW-0472">Membrane</keyword>
<feature type="transmembrane region" description="Helical" evidence="9">
    <location>
        <begin position="339"/>
        <end position="358"/>
    </location>
</feature>
<feature type="transmembrane region" description="Helical" evidence="9">
    <location>
        <begin position="184"/>
        <end position="204"/>
    </location>
</feature>
<feature type="transmembrane region" description="Helical" evidence="9">
    <location>
        <begin position="242"/>
        <end position="259"/>
    </location>
</feature>
<keyword evidence="4" id="KW-1003">Cell membrane</keyword>
<evidence type="ECO:0000256" key="7">
    <source>
        <dbReference type="ARBA" id="ARBA00023136"/>
    </source>
</evidence>
<gene>
    <name evidence="11" type="primary">nhaC</name>
    <name evidence="11" type="ORF">HLUCCA11_04800</name>
</gene>
<feature type="transmembrane region" description="Helical" evidence="9">
    <location>
        <begin position="59"/>
        <end position="84"/>
    </location>
</feature>
<evidence type="ECO:0000256" key="4">
    <source>
        <dbReference type="ARBA" id="ARBA00022475"/>
    </source>
</evidence>
<feature type="transmembrane region" description="Helical" evidence="9">
    <location>
        <begin position="216"/>
        <end position="235"/>
    </location>
</feature>
<name>A0A0P7YZL3_9CYAN</name>
<dbReference type="GO" id="GO:0015297">
    <property type="term" value="F:antiporter activity"/>
    <property type="evidence" value="ECO:0007669"/>
    <property type="project" value="UniProtKB-KW"/>
</dbReference>
<dbReference type="AlphaFoldDB" id="A0A0P7YZL3"/>
<evidence type="ECO:0000256" key="3">
    <source>
        <dbReference type="ARBA" id="ARBA00022449"/>
    </source>
</evidence>
<evidence type="ECO:0000256" key="9">
    <source>
        <dbReference type="SAM" id="Phobius"/>
    </source>
</evidence>
<reference evidence="11 12" key="1">
    <citation type="submission" date="2015-09" db="EMBL/GenBank/DDBJ databases">
        <title>Identification and resolution of microdiversity through metagenomic sequencing of parallel consortia.</title>
        <authorList>
            <person name="Nelson W.C."/>
            <person name="Romine M.F."/>
            <person name="Lindemann S.R."/>
        </authorList>
    </citation>
    <scope>NUCLEOTIDE SEQUENCE [LARGE SCALE GENOMIC DNA]</scope>
    <source>
        <strain evidence="11">Ana</strain>
    </source>
</reference>
<keyword evidence="3" id="KW-0050">Antiport</keyword>
<feature type="transmembrane region" description="Helical" evidence="9">
    <location>
        <begin position="96"/>
        <end position="127"/>
    </location>
</feature>
<proteinExistence type="inferred from homology"/>
<organism evidence="11 12">
    <name type="scientific">Phormidesmis priestleyi Ana</name>
    <dbReference type="NCBI Taxonomy" id="1666911"/>
    <lineage>
        <taxon>Bacteria</taxon>
        <taxon>Bacillati</taxon>
        <taxon>Cyanobacteriota</taxon>
        <taxon>Cyanophyceae</taxon>
        <taxon>Leptolyngbyales</taxon>
        <taxon>Leptolyngbyaceae</taxon>
        <taxon>Phormidesmis</taxon>
    </lineage>
</organism>
<dbReference type="Proteomes" id="UP000050465">
    <property type="component" value="Unassembled WGS sequence"/>
</dbReference>
<protein>
    <submittedName>
        <fullName evidence="11">Na+:H+ antiporter, NhaC family</fullName>
    </submittedName>
</protein>
<comment type="caution">
    <text evidence="11">The sequence shown here is derived from an EMBL/GenBank/DDBJ whole genome shotgun (WGS) entry which is preliminary data.</text>
</comment>
<evidence type="ECO:0000259" key="10">
    <source>
        <dbReference type="Pfam" id="PF03553"/>
    </source>
</evidence>
<evidence type="ECO:0000256" key="6">
    <source>
        <dbReference type="ARBA" id="ARBA00022989"/>
    </source>
</evidence>
<dbReference type="Pfam" id="PF03553">
    <property type="entry name" value="Na_H_antiporter"/>
    <property type="match status" value="1"/>
</dbReference>
<comment type="similarity">
    <text evidence="8">Belongs to the NhaC Na(+)/H(+) (TC 2.A.35) antiporter family.</text>
</comment>
<dbReference type="PATRIC" id="fig|1666911.3.peg.2972"/>
<sequence>MVVLSVSFFLLVSSSLTGTYIAYPLCLSLILFIVVLQRRGFAVRALLKMGLAGARQSIPVVNVLLLVGVVAGVWMAAGTVPALVYYGTGLISPRFFVLWAFVLTGFVSVLMGTSFGAVGTLGIALMVMARSSEVEVNPVAGAIIAGAFVGDRCSPMSSSAHLVAAITHTSIYQNLRNMLVSSRWPLLLSLIFYTLLSFTHPVLLSANSITAELPKVFNLSPVVLMPAGVVLLLAVLRVDVKLAMVASIGVGVAIAHHVQNYDFPTIINFALFGFRLEEESPILQSILMGGGLLPMAKATLVVLISTAFSGIFSGSKTLSFLDRWLQHIRTQRQLGRATVWVSVLANLFGCTQTIGILLTEQVMRPHYQIYWQIHWQLHEQASLPSGGQHQASEVNAANQQLALALEDSAVVTAPLIPWNIAGLIPATILMVGPGFIPYLMYLLLLPLFMLLRVRSPICCQSTSSLFLNFLFSRFKLL</sequence>
<dbReference type="STRING" id="1666911.HLUCCA11_04800"/>
<dbReference type="InterPro" id="IPR052180">
    <property type="entry name" value="NhaC_Na-H+_Antiporter"/>
</dbReference>
<evidence type="ECO:0000313" key="11">
    <source>
        <dbReference type="EMBL" id="KPQ36812.1"/>
    </source>
</evidence>
<evidence type="ECO:0000256" key="5">
    <source>
        <dbReference type="ARBA" id="ARBA00022692"/>
    </source>
</evidence>
<dbReference type="EMBL" id="LJZR01000004">
    <property type="protein sequence ID" value="KPQ36812.1"/>
    <property type="molecule type" value="Genomic_DNA"/>
</dbReference>
<evidence type="ECO:0000256" key="2">
    <source>
        <dbReference type="ARBA" id="ARBA00022448"/>
    </source>
</evidence>
<feature type="domain" description="Na+/H+ antiporter NhaC-like C-terminal" evidence="10">
    <location>
        <begin position="146"/>
        <end position="367"/>
    </location>
</feature>
<dbReference type="PANTHER" id="PTHR33451:SF3">
    <property type="entry name" value="MALATE-2H(+)_NA(+)-LACTATE ANTIPORTER"/>
    <property type="match status" value="1"/>
</dbReference>
<feature type="transmembrane region" description="Helical" evidence="9">
    <location>
        <begin position="420"/>
        <end position="444"/>
    </location>
</feature>
<keyword evidence="2" id="KW-0813">Transport</keyword>
<dbReference type="InterPro" id="IPR018461">
    <property type="entry name" value="Na/H_Antiport_NhaC-like_C"/>
</dbReference>